<reference evidence="1 2" key="1">
    <citation type="journal article" date="2006" name="Science">
        <title>The genome of black cottonwood, Populus trichocarpa (Torr. &amp; Gray).</title>
        <authorList>
            <person name="Tuskan G.A."/>
            <person name="Difazio S."/>
            <person name="Jansson S."/>
            <person name="Bohlmann J."/>
            <person name="Grigoriev I."/>
            <person name="Hellsten U."/>
            <person name="Putnam N."/>
            <person name="Ralph S."/>
            <person name="Rombauts S."/>
            <person name="Salamov A."/>
            <person name="Schein J."/>
            <person name="Sterck L."/>
            <person name="Aerts A."/>
            <person name="Bhalerao R.R."/>
            <person name="Bhalerao R.P."/>
            <person name="Blaudez D."/>
            <person name="Boerjan W."/>
            <person name="Brun A."/>
            <person name="Brunner A."/>
            <person name="Busov V."/>
            <person name="Campbell M."/>
            <person name="Carlson J."/>
            <person name="Chalot M."/>
            <person name="Chapman J."/>
            <person name="Chen G.L."/>
            <person name="Cooper D."/>
            <person name="Coutinho P.M."/>
            <person name="Couturier J."/>
            <person name="Covert S."/>
            <person name="Cronk Q."/>
            <person name="Cunningham R."/>
            <person name="Davis J."/>
            <person name="Degroeve S."/>
            <person name="Dejardin A."/>
            <person name="Depamphilis C."/>
            <person name="Detter J."/>
            <person name="Dirks B."/>
            <person name="Dubchak I."/>
            <person name="Duplessis S."/>
            <person name="Ehlting J."/>
            <person name="Ellis B."/>
            <person name="Gendler K."/>
            <person name="Goodstein D."/>
            <person name="Gribskov M."/>
            <person name="Grimwood J."/>
            <person name="Groover A."/>
            <person name="Gunter L."/>
            <person name="Hamberger B."/>
            <person name="Heinze B."/>
            <person name="Helariutta Y."/>
            <person name="Henrissat B."/>
            <person name="Holligan D."/>
            <person name="Holt R."/>
            <person name="Huang W."/>
            <person name="Islam-Faridi N."/>
            <person name="Jones S."/>
            <person name="Jones-Rhoades M."/>
            <person name="Jorgensen R."/>
            <person name="Joshi C."/>
            <person name="Kangasjarvi J."/>
            <person name="Karlsson J."/>
            <person name="Kelleher C."/>
            <person name="Kirkpatrick R."/>
            <person name="Kirst M."/>
            <person name="Kohler A."/>
            <person name="Kalluri U."/>
            <person name="Larimer F."/>
            <person name="Leebens-Mack J."/>
            <person name="Leple J.C."/>
            <person name="Locascio P."/>
            <person name="Lou Y."/>
            <person name="Lucas S."/>
            <person name="Martin F."/>
            <person name="Montanini B."/>
            <person name="Napoli C."/>
            <person name="Nelson D.R."/>
            <person name="Nelson C."/>
            <person name="Nieminen K."/>
            <person name="Nilsson O."/>
            <person name="Pereda V."/>
            <person name="Peter G."/>
            <person name="Philippe R."/>
            <person name="Pilate G."/>
            <person name="Poliakov A."/>
            <person name="Razumovskaya J."/>
            <person name="Richardson P."/>
            <person name="Rinaldi C."/>
            <person name="Ritland K."/>
            <person name="Rouze P."/>
            <person name="Ryaboy D."/>
            <person name="Schmutz J."/>
            <person name="Schrader J."/>
            <person name="Segerman B."/>
            <person name="Shin H."/>
            <person name="Siddiqui A."/>
            <person name="Sterky F."/>
            <person name="Terry A."/>
            <person name="Tsai C.J."/>
            <person name="Uberbacher E."/>
            <person name="Unneberg P."/>
            <person name="Vahala J."/>
            <person name="Wall K."/>
            <person name="Wessler S."/>
            <person name="Yang G."/>
            <person name="Yin T."/>
            <person name="Douglas C."/>
            <person name="Marra M."/>
            <person name="Sandberg G."/>
            <person name="Van de Peer Y."/>
            <person name="Rokhsar D."/>
        </authorList>
    </citation>
    <scope>NUCLEOTIDE SEQUENCE [LARGE SCALE GENOMIC DNA]</scope>
    <source>
        <strain evidence="2">cv. Nisqually</strain>
        <strain evidence="1">Nisqually-1</strain>
    </source>
</reference>
<proteinExistence type="predicted"/>
<protein>
    <submittedName>
        <fullName evidence="1">Uncharacterized protein</fullName>
    </submittedName>
</protein>
<accession>A0A3N7FL79</accession>
<keyword evidence="2" id="KW-1185">Reference proteome</keyword>
<dbReference type="EMBL" id="CM009298">
    <property type="protein sequence ID" value="RQO95782.1"/>
    <property type="molecule type" value="Genomic_DNA"/>
</dbReference>
<dbReference type="OrthoDB" id="10260712at2759"/>
<dbReference type="EMBL" id="CM009298">
    <property type="protein sequence ID" value="RQO95781.1"/>
    <property type="molecule type" value="Genomic_DNA"/>
</dbReference>
<dbReference type="GO" id="GO:0005634">
    <property type="term" value="C:nucleus"/>
    <property type="evidence" value="ECO:0000318"/>
    <property type="project" value="GO_Central"/>
</dbReference>
<evidence type="ECO:0000313" key="1">
    <source>
        <dbReference type="EMBL" id="RQO95782.1"/>
    </source>
</evidence>
<sequence>MILIFCLVLVMMLMVPLLAASLLFLLKLMIRGIMGWRLCNNDLLLLRGVIGEFAKKNLGDFALATGMKHVVVLSSLEFMRLQKIDASSGLQIYDVSCTNTDGTDDSWEWLGWKKWLEYNPAQRTRICTLAEGNSM</sequence>
<dbReference type="GO" id="GO:0043248">
    <property type="term" value="P:proteasome assembly"/>
    <property type="evidence" value="ECO:0000318"/>
    <property type="project" value="GO_Central"/>
</dbReference>
<dbReference type="GO" id="GO:0005829">
    <property type="term" value="C:cytosol"/>
    <property type="evidence" value="ECO:0000318"/>
    <property type="project" value="GO_Central"/>
</dbReference>
<evidence type="ECO:0000313" key="2">
    <source>
        <dbReference type="Proteomes" id="UP000006729"/>
    </source>
</evidence>
<dbReference type="PANTHER" id="PTHR12970">
    <property type="entry name" value="PROTEASOME ASSEMBLY CHAPERONE 2"/>
    <property type="match status" value="1"/>
</dbReference>
<dbReference type="InterPro" id="IPR016562">
    <property type="entry name" value="Proteasome_assmbl_chp_2_euk"/>
</dbReference>
<gene>
    <name evidence="1" type="ORF">POPTR_009G109601</name>
</gene>
<dbReference type="AlphaFoldDB" id="A0A3N7FL79"/>
<dbReference type="PANTHER" id="PTHR12970:SF1">
    <property type="entry name" value="PROTEASOME ASSEMBLY CHAPERONE 2"/>
    <property type="match status" value="1"/>
</dbReference>
<reference evidence="1" key="2">
    <citation type="submission" date="2017-07" db="EMBL/GenBank/DDBJ databases">
        <title>WGS assembly of Populus trichocarpa.</title>
        <authorList>
            <person name="Tuskan G."/>
            <person name="Difazio S."/>
            <person name="Jansson S."/>
            <person name="Bohlmann J."/>
            <person name="Grigoriev I."/>
            <person name="Hellsten U."/>
            <person name="Putnam N."/>
            <person name="Ralph S."/>
            <person name="Rombauts S."/>
            <person name="Salamov A."/>
            <person name="Schein J."/>
            <person name="Sterck L."/>
            <person name="Aerts A."/>
            <person name="Bhalerao R."/>
            <person name="Bhalerao R."/>
            <person name="Blaudez D."/>
            <person name="Boerjan W."/>
            <person name="Brun A."/>
            <person name="Brunner A."/>
            <person name="Busov V."/>
            <person name="Campbell M."/>
            <person name="Carlson J."/>
            <person name="Chalot M."/>
            <person name="Chapman J."/>
            <person name="Chen G."/>
            <person name="Cooper D."/>
            <person name="Coutinho P."/>
            <person name="Couturier J."/>
            <person name="Covert S."/>
            <person name="Cronk Q."/>
            <person name="Cunningham R."/>
            <person name="Davis J."/>
            <person name="Degroeve S."/>
            <person name="Dejardin A."/>
            <person name="Depamphilis C."/>
            <person name="Detter J."/>
            <person name="Dirks B."/>
            <person name="Dubchak I."/>
            <person name="Duplessis S."/>
            <person name="Ehlting J."/>
            <person name="Ellis B."/>
            <person name="Gendler K."/>
            <person name="Goodstein D."/>
            <person name="Gribskov M."/>
            <person name="Grimwood J."/>
            <person name="Groover A."/>
            <person name="Gunter L."/>
            <person name="Hamberger B."/>
            <person name="Heinze B."/>
            <person name="Helariutta Y."/>
            <person name="Henrissat B."/>
            <person name="Holligan D."/>
            <person name="Holt R."/>
            <person name="Huang W."/>
            <person name="Islam-Faridi N."/>
            <person name="Jones S."/>
            <person name="Jones-Rhoades M."/>
            <person name="Jorgensen R."/>
            <person name="Joshi C."/>
            <person name="Kangasjarvi J."/>
            <person name="Karlsson J."/>
            <person name="Kelleher C."/>
            <person name="Kirkpatrick R."/>
            <person name="Kirst M."/>
            <person name="Kohler A."/>
            <person name="Kalluri U."/>
            <person name="Larimer F."/>
            <person name="Leebens-Mack J."/>
            <person name="Leple J."/>
            <person name="Locascio P."/>
            <person name="Lou Y."/>
            <person name="Lucas S."/>
            <person name="Martin F."/>
            <person name="Montanini B."/>
            <person name="Napoli C."/>
            <person name="Nelson D."/>
            <person name="Nelson C."/>
            <person name="Nieminen K."/>
            <person name="Nilsson O."/>
            <person name="Pereda V."/>
            <person name="Peter G."/>
            <person name="Philippe R."/>
            <person name="Pilate G."/>
            <person name="Poliakov A."/>
            <person name="Razumovskaya J."/>
            <person name="Richardson P."/>
            <person name="Rinaldi C."/>
            <person name="Ritland K."/>
            <person name="Rouze P."/>
            <person name="Ryaboy D."/>
            <person name="Schmutz J."/>
            <person name="Schrader J."/>
            <person name="Segerman B."/>
            <person name="Shin H."/>
            <person name="Siddiqui A."/>
            <person name="Sterky F."/>
            <person name="Terry A."/>
            <person name="Tsai C."/>
            <person name="Uberbacher E."/>
            <person name="Unneberg P."/>
            <person name="Vahala J."/>
            <person name="Wall K."/>
            <person name="Wessler S."/>
            <person name="Yang G."/>
            <person name="Yin T."/>
            <person name="Douglas C."/>
            <person name="Marra M."/>
            <person name="Sandberg G."/>
            <person name="Van De Peer Y."/>
            <person name="Rokhsar D."/>
        </authorList>
    </citation>
    <scope>NUCLEOTIDE SEQUENCE</scope>
    <source>
        <strain evidence="1">Nisqually-1</strain>
    </source>
</reference>
<name>A0A3N7FL79_POPTR</name>
<organism evidence="1 2">
    <name type="scientific">Populus trichocarpa</name>
    <name type="common">Western balsam poplar</name>
    <name type="synonym">Populus balsamifera subsp. trichocarpa</name>
    <dbReference type="NCBI Taxonomy" id="3694"/>
    <lineage>
        <taxon>Eukaryota</taxon>
        <taxon>Viridiplantae</taxon>
        <taxon>Streptophyta</taxon>
        <taxon>Embryophyta</taxon>
        <taxon>Tracheophyta</taxon>
        <taxon>Spermatophyta</taxon>
        <taxon>Magnoliopsida</taxon>
        <taxon>eudicotyledons</taxon>
        <taxon>Gunneridae</taxon>
        <taxon>Pentapetalae</taxon>
        <taxon>rosids</taxon>
        <taxon>fabids</taxon>
        <taxon>Malpighiales</taxon>
        <taxon>Salicaceae</taxon>
        <taxon>Saliceae</taxon>
        <taxon>Populus</taxon>
    </lineage>
</organism>
<dbReference type="InParanoid" id="A0A3N7FL79"/>
<dbReference type="STRING" id="3694.A0A3N7FL79"/>
<dbReference type="Proteomes" id="UP000006729">
    <property type="component" value="Chromosome 9"/>
</dbReference>